<proteinExistence type="predicted"/>
<dbReference type="InterPro" id="IPR036388">
    <property type="entry name" value="WH-like_DNA-bd_sf"/>
</dbReference>
<dbReference type="FunFam" id="1.10.10.10:FF:000119">
    <property type="entry name" value="DNA damage and replication checkpoint protein"/>
    <property type="match status" value="1"/>
</dbReference>
<evidence type="ECO:0000256" key="1">
    <source>
        <dbReference type="ARBA" id="ARBA00023125"/>
    </source>
</evidence>
<dbReference type="OrthoDB" id="10056949at2759"/>
<dbReference type="InterPro" id="IPR039779">
    <property type="entry name" value="RFX-like"/>
</dbReference>
<dbReference type="Gene3D" id="1.10.10.10">
    <property type="entry name" value="Winged helix-like DNA-binding domain superfamily/Winged helix DNA-binding domain"/>
    <property type="match status" value="1"/>
</dbReference>
<dbReference type="InterPro" id="IPR036390">
    <property type="entry name" value="WH_DNA-bd_sf"/>
</dbReference>
<dbReference type="InterPro" id="IPR057321">
    <property type="entry name" value="RFX1-4/6/8-like_BCD"/>
</dbReference>
<feature type="domain" description="RFX-type winged-helix" evidence="3">
    <location>
        <begin position="204"/>
        <end position="278"/>
    </location>
</feature>
<dbReference type="Pfam" id="PF25340">
    <property type="entry name" value="BCD_RFX"/>
    <property type="match status" value="1"/>
</dbReference>
<dbReference type="GO" id="GO:0000978">
    <property type="term" value="F:RNA polymerase II cis-regulatory region sequence-specific DNA binding"/>
    <property type="evidence" value="ECO:0007669"/>
    <property type="project" value="TreeGrafter"/>
</dbReference>
<feature type="region of interest" description="Disordered" evidence="2">
    <location>
        <begin position="1"/>
        <end position="77"/>
    </location>
</feature>
<dbReference type="EMBL" id="MU006564">
    <property type="protein sequence ID" value="KAF2750442.1"/>
    <property type="molecule type" value="Genomic_DNA"/>
</dbReference>
<evidence type="ECO:0000259" key="3">
    <source>
        <dbReference type="PROSITE" id="PS51526"/>
    </source>
</evidence>
<feature type="compositionally biased region" description="Polar residues" evidence="2">
    <location>
        <begin position="7"/>
        <end position="33"/>
    </location>
</feature>
<reference evidence="4" key="1">
    <citation type="journal article" date="2020" name="Stud. Mycol.">
        <title>101 Dothideomycetes genomes: a test case for predicting lifestyles and emergence of pathogens.</title>
        <authorList>
            <person name="Haridas S."/>
            <person name="Albert R."/>
            <person name="Binder M."/>
            <person name="Bloem J."/>
            <person name="Labutti K."/>
            <person name="Salamov A."/>
            <person name="Andreopoulos B."/>
            <person name="Baker S."/>
            <person name="Barry K."/>
            <person name="Bills G."/>
            <person name="Bluhm B."/>
            <person name="Cannon C."/>
            <person name="Castanera R."/>
            <person name="Culley D."/>
            <person name="Daum C."/>
            <person name="Ezra D."/>
            <person name="Gonzalez J."/>
            <person name="Henrissat B."/>
            <person name="Kuo A."/>
            <person name="Liang C."/>
            <person name="Lipzen A."/>
            <person name="Lutzoni F."/>
            <person name="Magnuson J."/>
            <person name="Mondo S."/>
            <person name="Nolan M."/>
            <person name="Ohm R."/>
            <person name="Pangilinan J."/>
            <person name="Park H.-J."/>
            <person name="Ramirez L."/>
            <person name="Alfaro M."/>
            <person name="Sun H."/>
            <person name="Tritt A."/>
            <person name="Yoshinaga Y."/>
            <person name="Zwiers L.-H."/>
            <person name="Turgeon B."/>
            <person name="Goodwin S."/>
            <person name="Spatafora J."/>
            <person name="Crous P."/>
            <person name="Grigoriev I."/>
        </authorList>
    </citation>
    <scope>NUCLEOTIDE SEQUENCE</scope>
    <source>
        <strain evidence="4">CBS 119925</strain>
    </source>
</reference>
<dbReference type="Pfam" id="PF02257">
    <property type="entry name" value="RFX_DNA_binding"/>
    <property type="match status" value="1"/>
</dbReference>
<dbReference type="GO" id="GO:0000981">
    <property type="term" value="F:DNA-binding transcription factor activity, RNA polymerase II-specific"/>
    <property type="evidence" value="ECO:0007669"/>
    <property type="project" value="TreeGrafter"/>
</dbReference>
<dbReference type="AlphaFoldDB" id="A0A6A6VIK1"/>
<organism evidence="4 5">
    <name type="scientific">Sporormia fimetaria CBS 119925</name>
    <dbReference type="NCBI Taxonomy" id="1340428"/>
    <lineage>
        <taxon>Eukaryota</taxon>
        <taxon>Fungi</taxon>
        <taxon>Dikarya</taxon>
        <taxon>Ascomycota</taxon>
        <taxon>Pezizomycotina</taxon>
        <taxon>Dothideomycetes</taxon>
        <taxon>Pleosporomycetidae</taxon>
        <taxon>Pleosporales</taxon>
        <taxon>Sporormiaceae</taxon>
        <taxon>Sporormia</taxon>
    </lineage>
</organism>
<dbReference type="Proteomes" id="UP000799440">
    <property type="component" value="Unassembled WGS sequence"/>
</dbReference>
<evidence type="ECO:0000313" key="5">
    <source>
        <dbReference type="Proteomes" id="UP000799440"/>
    </source>
</evidence>
<dbReference type="InterPro" id="IPR003150">
    <property type="entry name" value="DNA-bd_RFX"/>
</dbReference>
<keyword evidence="1" id="KW-0238">DNA-binding</keyword>
<evidence type="ECO:0000256" key="2">
    <source>
        <dbReference type="SAM" id="MobiDB-lite"/>
    </source>
</evidence>
<dbReference type="SUPFAM" id="SSF46785">
    <property type="entry name" value="Winged helix' DNA-binding domain"/>
    <property type="match status" value="1"/>
</dbReference>
<gene>
    <name evidence="4" type="ORF">M011DRAFT_474879</name>
</gene>
<evidence type="ECO:0000313" key="4">
    <source>
        <dbReference type="EMBL" id="KAF2750442.1"/>
    </source>
</evidence>
<name>A0A6A6VIK1_9PLEO</name>
<dbReference type="PANTHER" id="PTHR12619:SF5">
    <property type="entry name" value="TRANSCRIPTION FACTOR RFX4"/>
    <property type="match status" value="1"/>
</dbReference>
<dbReference type="PANTHER" id="PTHR12619">
    <property type="entry name" value="RFX TRANSCRIPTION FACTOR FAMILY"/>
    <property type="match status" value="1"/>
</dbReference>
<keyword evidence="5" id="KW-1185">Reference proteome</keyword>
<feature type="region of interest" description="Disordered" evidence="2">
    <location>
        <begin position="283"/>
        <end position="306"/>
    </location>
</feature>
<accession>A0A6A6VIK1</accession>
<sequence length="853" mass="95660">MSLPMASRSQSTTSISTKSNRPLSRASTASYHSFDQHDQSHQAHQTQTFQPRYAPQPPQPTNYQTQYSQPPGGPLDSALIQAAQHASQQESLSIDSVQRLMSYSADPTHHTPVPQNMPPQHHFDANHMAHPVMQQYHSQAQPMVAAVEVEEKKKKGSTAGSATNDKELREMLVKNEGRRLQDVAAEVIATDRTSKAERSKQLFAMLWLKSVCRIAKTSVPRNRVYSRYAERCGTERVIPLNPASFGKLVRVIFPGIQTRRLGVRGESKYHYVDLALIDDNEGEEVGRPNTATQTHHSLKRHASMGPKLDFNTMPRLPADTAAFPPPDQQLEQQTSLLAQSASKGLLFTDIYSEQYRPVSGRPTSETYEYELRFATPEQMAPEEPASLVLPDITPYLPHRTDPDVAQALVALYRTHCTSLIDSVRFCKEKQFFRLFSSFHGTLTLPVQKLFAQREVVPWIRECDWIMYQKMIRNLSQLTLQVAPPAVLKILDNIEKNLRPHLCKVFSSLPQHVLEARLEPATLFAHLLRQMLRVNSTAHAAAVMLMLDQNRDQMWADWKRHVNLKKIIENELPHTCGHEEVYNILDTEIRAMLLPLKTDVWLPDGTFYQQPIQDTADLTNETVIDRIAAFLTKLPSRFPHAPARTILHCVNALGSAALREITVENGQSFQGWWLTKVFIDEMGQWLASLGGFLAHTPPNWSPMSYSPGLLGGSVHTDMVNEGSGSNHDSRFSSIDAEFAPTQGQSFMTNGSSMAVTGEPNTNTQSQFGYFSSQPCHVHNGQLTNGSRSVDSQSYAQSYDRMSFNLDLDLATSQNDPNHDDSGIALLDEHMEAKLVQSLHQPYKPHSVHLATGAS</sequence>
<feature type="compositionally biased region" description="Low complexity" evidence="2">
    <location>
        <begin position="61"/>
        <end position="70"/>
    </location>
</feature>
<dbReference type="PROSITE" id="PS51526">
    <property type="entry name" value="RFX_DBD"/>
    <property type="match status" value="1"/>
</dbReference>
<protein>
    <submittedName>
        <fullName evidence="4">Cephalosporin C regulator 1</fullName>
    </submittedName>
</protein>